<gene>
    <name evidence="6" type="ORF">HCB69_16410</name>
    <name evidence="7" type="ORF">HCC36_07875</name>
    <name evidence="5" type="ORF">HCI99_02200</name>
</gene>
<keyword evidence="3" id="KW-0804">Transcription</keyword>
<dbReference type="PANTHER" id="PTHR42756:SF1">
    <property type="entry name" value="TRANSCRIPTIONAL REPRESSOR OF EMRAB OPERON"/>
    <property type="match status" value="1"/>
</dbReference>
<dbReference type="PANTHER" id="PTHR42756">
    <property type="entry name" value="TRANSCRIPTIONAL REGULATOR, MARR"/>
    <property type="match status" value="1"/>
</dbReference>
<comment type="caution">
    <text evidence="5">The sequence shown here is derived from an EMBL/GenBank/DDBJ whole genome shotgun (WGS) entry which is preliminary data.</text>
</comment>
<accession>A0A7X0XAM6</accession>
<sequence length="152" mass="17426">MTYQLIRKAGKPMSDDCSKRAELLTQMHGLCKNMNQTFEATLQMSATKVELLHQISCANEQNQQALQHSLGLDAAAITRHLRKLEEDGFITRQKKAPDRRATFIRLTEQGTNQLTVLTEQKKAFQKRLLSGFSEQELADFTILLERMSRNMK</sequence>
<evidence type="ECO:0000313" key="10">
    <source>
        <dbReference type="Proteomes" id="UP000585696"/>
    </source>
</evidence>
<dbReference type="EMBL" id="JAARZT010000012">
    <property type="protein sequence ID" value="MBC2293140.1"/>
    <property type="molecule type" value="Genomic_DNA"/>
</dbReference>
<evidence type="ECO:0000313" key="5">
    <source>
        <dbReference type="EMBL" id="MBC1490634.1"/>
    </source>
</evidence>
<evidence type="ECO:0000256" key="3">
    <source>
        <dbReference type="ARBA" id="ARBA00023163"/>
    </source>
</evidence>
<dbReference type="PROSITE" id="PS50995">
    <property type="entry name" value="HTH_MARR_2"/>
    <property type="match status" value="1"/>
</dbReference>
<dbReference type="Proteomes" id="UP000543005">
    <property type="component" value="Unassembled WGS sequence"/>
</dbReference>
<dbReference type="Proteomes" id="UP000533953">
    <property type="component" value="Unassembled WGS sequence"/>
</dbReference>
<dbReference type="EMBL" id="JAASTX010000002">
    <property type="protein sequence ID" value="MBC1490634.1"/>
    <property type="molecule type" value="Genomic_DNA"/>
</dbReference>
<evidence type="ECO:0000313" key="8">
    <source>
        <dbReference type="Proteomes" id="UP000533953"/>
    </source>
</evidence>
<dbReference type="PROSITE" id="PS01117">
    <property type="entry name" value="HTH_MARR_1"/>
    <property type="match status" value="1"/>
</dbReference>
<dbReference type="CDD" id="cd00090">
    <property type="entry name" value="HTH_ARSR"/>
    <property type="match status" value="1"/>
</dbReference>
<dbReference type="SMART" id="SM00347">
    <property type="entry name" value="HTH_MARR"/>
    <property type="match status" value="1"/>
</dbReference>
<feature type="domain" description="HTH marR-type" evidence="4">
    <location>
        <begin position="20"/>
        <end position="149"/>
    </location>
</feature>
<dbReference type="InterPro" id="IPR036390">
    <property type="entry name" value="WH_DNA-bd_sf"/>
</dbReference>
<dbReference type="GO" id="GO:0003700">
    <property type="term" value="F:DNA-binding transcription factor activity"/>
    <property type="evidence" value="ECO:0007669"/>
    <property type="project" value="InterPro"/>
</dbReference>
<evidence type="ECO:0000259" key="4">
    <source>
        <dbReference type="PROSITE" id="PS50995"/>
    </source>
</evidence>
<dbReference type="InterPro" id="IPR023187">
    <property type="entry name" value="Tscrpt_reg_MarR-type_CS"/>
</dbReference>
<dbReference type="Proteomes" id="UP000585696">
    <property type="component" value="Unassembled WGS sequence"/>
</dbReference>
<dbReference type="Gene3D" id="1.10.10.10">
    <property type="entry name" value="Winged helix-like DNA-binding domain superfamily/Winged helix DNA-binding domain"/>
    <property type="match status" value="1"/>
</dbReference>
<evidence type="ECO:0000313" key="7">
    <source>
        <dbReference type="EMBL" id="MBC2293140.1"/>
    </source>
</evidence>
<organism evidence="5 8">
    <name type="scientific">Listeria booriae</name>
    <dbReference type="NCBI Taxonomy" id="1552123"/>
    <lineage>
        <taxon>Bacteria</taxon>
        <taxon>Bacillati</taxon>
        <taxon>Bacillota</taxon>
        <taxon>Bacilli</taxon>
        <taxon>Bacillales</taxon>
        <taxon>Listeriaceae</taxon>
        <taxon>Listeria</taxon>
    </lineage>
</organism>
<keyword evidence="2" id="KW-0238">DNA-binding</keyword>
<evidence type="ECO:0000256" key="2">
    <source>
        <dbReference type="ARBA" id="ARBA00023125"/>
    </source>
</evidence>
<dbReference type="AlphaFoldDB" id="A0A7X0XAM6"/>
<dbReference type="Pfam" id="PF01047">
    <property type="entry name" value="MarR"/>
    <property type="match status" value="1"/>
</dbReference>
<dbReference type="InterPro" id="IPR000835">
    <property type="entry name" value="HTH_MarR-typ"/>
</dbReference>
<protein>
    <submittedName>
        <fullName evidence="5">MarR family transcriptional regulator</fullName>
    </submittedName>
</protein>
<reference evidence="8 9" key="1">
    <citation type="submission" date="2020-03" db="EMBL/GenBank/DDBJ databases">
        <title>Soil Listeria distribution.</title>
        <authorList>
            <person name="Liao J."/>
            <person name="Wiedmann M."/>
        </authorList>
    </citation>
    <scope>NUCLEOTIDE SEQUENCE [LARGE SCALE GENOMIC DNA]</scope>
    <source>
        <strain evidence="7 9">FSL L7-0051</strain>
        <strain evidence="6 10">FSL L7-0054</strain>
        <strain evidence="5 8">FSL L7-1547</strain>
    </source>
</reference>
<dbReference type="InterPro" id="IPR036388">
    <property type="entry name" value="WH-like_DNA-bd_sf"/>
</dbReference>
<dbReference type="InterPro" id="IPR011991">
    <property type="entry name" value="ArsR-like_HTH"/>
</dbReference>
<evidence type="ECO:0000256" key="1">
    <source>
        <dbReference type="ARBA" id="ARBA00023015"/>
    </source>
</evidence>
<proteinExistence type="predicted"/>
<evidence type="ECO:0000313" key="6">
    <source>
        <dbReference type="EMBL" id="MBC2285954.1"/>
    </source>
</evidence>
<dbReference type="PRINTS" id="PR00598">
    <property type="entry name" value="HTHMARR"/>
</dbReference>
<dbReference type="EMBL" id="JAARZS010000073">
    <property type="protein sequence ID" value="MBC2285954.1"/>
    <property type="molecule type" value="Genomic_DNA"/>
</dbReference>
<keyword evidence="1" id="KW-0805">Transcription regulation</keyword>
<name>A0A7X0XAM6_9LIST</name>
<evidence type="ECO:0000313" key="9">
    <source>
        <dbReference type="Proteomes" id="UP000543005"/>
    </source>
</evidence>
<dbReference type="SUPFAM" id="SSF46785">
    <property type="entry name" value="Winged helix' DNA-binding domain"/>
    <property type="match status" value="1"/>
</dbReference>
<dbReference type="GO" id="GO:0003677">
    <property type="term" value="F:DNA binding"/>
    <property type="evidence" value="ECO:0007669"/>
    <property type="project" value="UniProtKB-KW"/>
</dbReference>